<keyword evidence="3" id="KW-1185">Reference proteome</keyword>
<evidence type="ECO:0000313" key="2">
    <source>
        <dbReference type="EMBL" id="NBC43417.1"/>
    </source>
</evidence>
<sequence>MYRLCLLGCVVLLAACGEKAPDEGAIRVSVKYGSFKPACVRVEAKDAKGNQAATDILSSQFKNVEKNELLVAVRRKADWDATLGITVSSYAEGSGNQCSGEAVERFTNASLTVVPKKFTRFDVTLEAVDEDRDGSPTGVEWAGVSDCDDTRSDIHPGALETCTGTEDLNCNQMMGCQEQDCVNTACDDGNPCTDDDRCTGTGPTAQCMGAERTCSKAATCMQTSGTCNKATGECEFKPQSYGSACVDSQTCTINDFCDGSGACVGGTPTPCPARTCFLAATSGCVANNDCNYPPDPAQVNTACVDPANSRPGWCRTGDGACSTFPYRPSNFDPDAVPAADIAALITTAEVTFNTDTLTWAPENGVTNRNTLKPRLITTLNGGLSAVLLPVSSLTLGGTLRFVGSAPIILAVYGDANPGQPILANGRFDSGATVRGAGGNHGQCGSATGVNGGVTSSKGEGGGGGGNAATGAAGGVGYSGGTTRSGGNPQNNDPLLLQGGCAGGDGGGTGTMAGGRGGAGGGALQLSVARTLTLQKPLSTSGGGGAGAIASRTSGAGGGGGGGSGGRLVVEAFAVNLTAAARLTANGGGGGEGATFKSNNEDNGANASSGSVDSATPAPGGSSASESAGNGGQGAARNGAAGQGQNGGTTNNYEGAGGGGGGAVGFIHLRGIQSCTVNAAAVLSPSATGGCTQP</sequence>
<dbReference type="InterPro" id="IPR021655">
    <property type="entry name" value="Put_metal-bd"/>
</dbReference>
<proteinExistence type="predicted"/>
<organism evidence="2 3">
    <name type="scientific">Corallococcus exiguus</name>
    <dbReference type="NCBI Taxonomy" id="83462"/>
    <lineage>
        <taxon>Bacteria</taxon>
        <taxon>Pseudomonadati</taxon>
        <taxon>Myxococcota</taxon>
        <taxon>Myxococcia</taxon>
        <taxon>Myxococcales</taxon>
        <taxon>Cystobacterineae</taxon>
        <taxon>Myxococcaceae</taxon>
        <taxon>Corallococcus</taxon>
    </lineage>
</organism>
<feature type="compositionally biased region" description="Low complexity" evidence="1">
    <location>
        <begin position="613"/>
        <end position="627"/>
    </location>
</feature>
<evidence type="ECO:0000313" key="3">
    <source>
        <dbReference type="Proteomes" id="UP000537825"/>
    </source>
</evidence>
<accession>A0A7X4YFF9</accession>
<feature type="region of interest" description="Disordered" evidence="1">
    <location>
        <begin position="479"/>
        <end position="502"/>
    </location>
</feature>
<evidence type="ECO:0000256" key="1">
    <source>
        <dbReference type="SAM" id="MobiDB-lite"/>
    </source>
</evidence>
<feature type="compositionally biased region" description="Polar residues" evidence="1">
    <location>
        <begin position="595"/>
        <end position="612"/>
    </location>
</feature>
<dbReference type="Proteomes" id="UP000537825">
    <property type="component" value="Unassembled WGS sequence"/>
</dbReference>
<name>A0A7X4YFF9_9BACT</name>
<gene>
    <name evidence="2" type="ORF">GTZ93_26805</name>
</gene>
<dbReference type="PROSITE" id="PS51257">
    <property type="entry name" value="PROKAR_LIPOPROTEIN"/>
    <property type="match status" value="1"/>
</dbReference>
<feature type="region of interest" description="Disordered" evidence="1">
    <location>
        <begin position="586"/>
        <end position="652"/>
    </location>
</feature>
<dbReference type="AlphaFoldDB" id="A0A7X4YFF9"/>
<dbReference type="EMBL" id="JAAAPK010000008">
    <property type="protein sequence ID" value="NBC43417.1"/>
    <property type="molecule type" value="Genomic_DNA"/>
</dbReference>
<reference evidence="2 3" key="1">
    <citation type="submission" date="2020-01" db="EMBL/GenBank/DDBJ databases">
        <title>The draft genome sequence of Corallococcus exiguus DSM 14696.</title>
        <authorList>
            <person name="Zhang X."/>
            <person name="Zhu H."/>
        </authorList>
    </citation>
    <scope>NUCLEOTIDE SEQUENCE [LARGE SCALE GENOMIC DNA]</scope>
    <source>
        <strain evidence="2 3">DSM 14696</strain>
    </source>
</reference>
<protein>
    <recommendedName>
        <fullName evidence="4">Lipoprotein</fullName>
    </recommendedName>
</protein>
<dbReference type="Pfam" id="PF11617">
    <property type="entry name" value="Cu-binding_MopE"/>
    <property type="match status" value="1"/>
</dbReference>
<comment type="caution">
    <text evidence="2">The sequence shown here is derived from an EMBL/GenBank/DDBJ whole genome shotgun (WGS) entry which is preliminary data.</text>
</comment>
<evidence type="ECO:0008006" key="4">
    <source>
        <dbReference type="Google" id="ProtNLM"/>
    </source>
</evidence>
<dbReference type="RefSeq" id="WP_161663088.1">
    <property type="nucleotide sequence ID" value="NZ_JAAAPK010000008.1"/>
</dbReference>